<dbReference type="InterPro" id="IPR015854">
    <property type="entry name" value="ABC_transpr_LolD-like"/>
</dbReference>
<proteinExistence type="predicted"/>
<dbReference type="Pfam" id="PF00005">
    <property type="entry name" value="ABC_tran"/>
    <property type="match status" value="1"/>
</dbReference>
<accession>A0ABU1FVV1</accession>
<dbReference type="InterPro" id="IPR003593">
    <property type="entry name" value="AAA+_ATPase"/>
</dbReference>
<dbReference type="GO" id="GO:0005524">
    <property type="term" value="F:ATP binding"/>
    <property type="evidence" value="ECO:0007669"/>
    <property type="project" value="UniProtKB-KW"/>
</dbReference>
<dbReference type="InterPro" id="IPR027417">
    <property type="entry name" value="P-loop_NTPase"/>
</dbReference>
<dbReference type="CDD" id="cd03255">
    <property type="entry name" value="ABC_MJ0796_LolCDE_FtsE"/>
    <property type="match status" value="1"/>
</dbReference>
<gene>
    <name evidence="5" type="ORF">RH857_11825</name>
</gene>
<dbReference type="SMART" id="SM00382">
    <property type="entry name" value="AAA"/>
    <property type="match status" value="1"/>
</dbReference>
<dbReference type="PROSITE" id="PS00211">
    <property type="entry name" value="ABC_TRANSPORTER_1"/>
    <property type="match status" value="1"/>
</dbReference>
<comment type="caution">
    <text evidence="5">The sequence shown here is derived from an EMBL/GenBank/DDBJ whole genome shotgun (WGS) entry which is preliminary data.</text>
</comment>
<dbReference type="SUPFAM" id="SSF52540">
    <property type="entry name" value="P-loop containing nucleoside triphosphate hydrolases"/>
    <property type="match status" value="1"/>
</dbReference>
<feature type="domain" description="ABC transporter" evidence="4">
    <location>
        <begin position="20"/>
        <end position="268"/>
    </location>
</feature>
<organism evidence="5 6">
    <name type="scientific">Nesterenkonia flava</name>
    <dbReference type="NCBI Taxonomy" id="469799"/>
    <lineage>
        <taxon>Bacteria</taxon>
        <taxon>Bacillati</taxon>
        <taxon>Actinomycetota</taxon>
        <taxon>Actinomycetes</taxon>
        <taxon>Micrococcales</taxon>
        <taxon>Micrococcaceae</taxon>
        <taxon>Nesterenkonia</taxon>
    </lineage>
</organism>
<evidence type="ECO:0000256" key="3">
    <source>
        <dbReference type="ARBA" id="ARBA00022840"/>
    </source>
</evidence>
<keyword evidence="1" id="KW-0813">Transport</keyword>
<evidence type="ECO:0000313" key="6">
    <source>
        <dbReference type="Proteomes" id="UP001260872"/>
    </source>
</evidence>
<dbReference type="PROSITE" id="PS50893">
    <property type="entry name" value="ABC_TRANSPORTER_2"/>
    <property type="match status" value="1"/>
</dbReference>
<keyword evidence="3 5" id="KW-0067">ATP-binding</keyword>
<dbReference type="Proteomes" id="UP001260872">
    <property type="component" value="Unassembled WGS sequence"/>
</dbReference>
<evidence type="ECO:0000313" key="5">
    <source>
        <dbReference type="EMBL" id="MDR5712809.1"/>
    </source>
</evidence>
<keyword evidence="2" id="KW-0547">Nucleotide-binding</keyword>
<sequence>MNTTEPTSSSSGQGTVRPAVRATQLTKTYGTGEAIVHPLRRLSIDFPAGAFTAVMGPSGSGKSTLLHVLAGLDTADDGRVQLFAQDRDGSGAVREVELTGLSEKERTLVRREHVGFIFQAYNLVPAMTAKENILLPSSLGGPAPEKHYYDLVIDRLGLADRLHHRPFELSGGQQQRVAVARALVSKPAVIFADEPTGNLDSRAGAEVLSLLRTAVDEFGQTVIMVTHDVNSAAQADRTVILSDGRVLETVTAPTAAQLASKLVGSEGAR</sequence>
<dbReference type="RefSeq" id="WP_310538181.1">
    <property type="nucleotide sequence ID" value="NZ_BAAAOC010000017.1"/>
</dbReference>
<keyword evidence="6" id="KW-1185">Reference proteome</keyword>
<dbReference type="PANTHER" id="PTHR24220:SF685">
    <property type="entry name" value="ABC TRANSPORTER RELATED"/>
    <property type="match status" value="1"/>
</dbReference>
<dbReference type="InterPro" id="IPR017911">
    <property type="entry name" value="MacB-like_ATP-bd"/>
</dbReference>
<protein>
    <submittedName>
        <fullName evidence="5">ABC transporter ATP-binding protein</fullName>
    </submittedName>
</protein>
<dbReference type="InterPro" id="IPR003439">
    <property type="entry name" value="ABC_transporter-like_ATP-bd"/>
</dbReference>
<dbReference type="EMBL" id="JAVKGT010000038">
    <property type="protein sequence ID" value="MDR5712809.1"/>
    <property type="molecule type" value="Genomic_DNA"/>
</dbReference>
<evidence type="ECO:0000256" key="2">
    <source>
        <dbReference type="ARBA" id="ARBA00022741"/>
    </source>
</evidence>
<dbReference type="InterPro" id="IPR017871">
    <property type="entry name" value="ABC_transporter-like_CS"/>
</dbReference>
<dbReference type="Gene3D" id="3.40.50.300">
    <property type="entry name" value="P-loop containing nucleotide triphosphate hydrolases"/>
    <property type="match status" value="1"/>
</dbReference>
<evidence type="ECO:0000256" key="1">
    <source>
        <dbReference type="ARBA" id="ARBA00022448"/>
    </source>
</evidence>
<dbReference type="PANTHER" id="PTHR24220">
    <property type="entry name" value="IMPORT ATP-BINDING PROTEIN"/>
    <property type="match status" value="1"/>
</dbReference>
<name>A0ABU1FVV1_9MICC</name>
<evidence type="ECO:0000259" key="4">
    <source>
        <dbReference type="PROSITE" id="PS50893"/>
    </source>
</evidence>
<reference evidence="6" key="1">
    <citation type="submission" date="2023-07" db="EMBL/GenBank/DDBJ databases">
        <title>Description of three actinobacteria isolated from air of manufacturing shop in a pharmaceutical factory.</title>
        <authorList>
            <person name="Zhang D.-F."/>
        </authorList>
    </citation>
    <scope>NUCLEOTIDE SEQUENCE [LARGE SCALE GENOMIC DNA]</scope>
    <source>
        <strain evidence="6">CCTCC AB 207010</strain>
    </source>
</reference>